<dbReference type="Proteomes" id="UP000018890">
    <property type="component" value="Unassembled WGS sequence"/>
</dbReference>
<sequence length="249" mass="29292">MDRKIAFKALVGSENYHLATEESDKDYKVFVIPTYSDLYFGKMYTKSISGNKVDEEFHDIRKVVNLWWKSNVNFVEVLFSTEIVIHEDKNIKRALDTLLAMKQDIAVMNLPYLYKACKGMFLSKSKNIEHGNSATTYLVDRYGYDSKSAMHAFRILDFIERFAQNEFSDFEGAMKYDQQEREFMLAIKRGAYTKEEFTQLLKDKLKSFNELEKIYIKQNTSEHIKKIMEGIIYEMTATSLRNELLLFNK</sequence>
<dbReference type="InterPro" id="IPR018775">
    <property type="entry name" value="RlaP"/>
</dbReference>
<keyword evidence="2" id="KW-1185">Reference proteome</keyword>
<comment type="caution">
    <text evidence="1">The sequence shown here is derived from an EMBL/GenBank/DDBJ whole genome shotgun (WGS) entry which is preliminary data.</text>
</comment>
<evidence type="ECO:0008006" key="3">
    <source>
        <dbReference type="Google" id="ProtNLM"/>
    </source>
</evidence>
<gene>
    <name evidence="1" type="ORF">JCM9140_2637</name>
</gene>
<accession>W4Q3K1</accession>
<name>W4Q3K1_9BACI</name>
<dbReference type="PANTHER" id="PTHR34817:SF1">
    <property type="entry name" value="NUCLEOTIDYLTRANSFERASE"/>
    <property type="match status" value="1"/>
</dbReference>
<dbReference type="RefSeq" id="WP_052002228.1">
    <property type="nucleotide sequence ID" value="NZ_BAUT01000027.1"/>
</dbReference>
<dbReference type="Pfam" id="PF10127">
    <property type="entry name" value="RlaP"/>
    <property type="match status" value="1"/>
</dbReference>
<reference evidence="1" key="1">
    <citation type="journal article" date="2014" name="Genome Announc.">
        <title>Draft Genome Sequences of Three Alkaliphilic Bacillus Strains, Bacillus wakoensis JCM 9140T, Bacillus akibai JCM 9157T, and Bacillus hemicellulosilyticus JCM 9152T.</title>
        <authorList>
            <person name="Yuki M."/>
            <person name="Oshima K."/>
            <person name="Suda W."/>
            <person name="Oshida Y."/>
            <person name="Kitamura K."/>
            <person name="Iida T."/>
            <person name="Hattori M."/>
            <person name="Ohkuma M."/>
        </authorList>
    </citation>
    <scope>NUCLEOTIDE SEQUENCE [LARGE SCALE GENOMIC DNA]</scope>
    <source>
        <strain evidence="1">JCM 9140</strain>
    </source>
</reference>
<organism evidence="1 2">
    <name type="scientific">Halalkalibacter wakoensis JCM 9140</name>
    <dbReference type="NCBI Taxonomy" id="1236970"/>
    <lineage>
        <taxon>Bacteria</taxon>
        <taxon>Bacillati</taxon>
        <taxon>Bacillota</taxon>
        <taxon>Bacilli</taxon>
        <taxon>Bacillales</taxon>
        <taxon>Bacillaceae</taxon>
        <taxon>Halalkalibacter</taxon>
    </lineage>
</organism>
<protein>
    <recommendedName>
        <fullName evidence="3">Nucleotidyltransferase</fullName>
    </recommendedName>
</protein>
<dbReference type="AlphaFoldDB" id="W4Q3K1"/>
<evidence type="ECO:0000313" key="1">
    <source>
        <dbReference type="EMBL" id="GAE26557.1"/>
    </source>
</evidence>
<proteinExistence type="predicted"/>
<dbReference type="OrthoDB" id="2987080at2"/>
<dbReference type="PANTHER" id="PTHR34817">
    <property type="entry name" value="NUCLEOTIDYLTRANSFERASE"/>
    <property type="match status" value="1"/>
</dbReference>
<dbReference type="EMBL" id="BAUT01000027">
    <property type="protein sequence ID" value="GAE26557.1"/>
    <property type="molecule type" value="Genomic_DNA"/>
</dbReference>
<evidence type="ECO:0000313" key="2">
    <source>
        <dbReference type="Proteomes" id="UP000018890"/>
    </source>
</evidence>